<feature type="repeat" description="ANK" evidence="3">
    <location>
        <begin position="926"/>
        <end position="958"/>
    </location>
</feature>
<evidence type="ECO:0000313" key="7">
    <source>
        <dbReference type="Proteomes" id="UP001161017"/>
    </source>
</evidence>
<dbReference type="Pfam" id="PF24883">
    <property type="entry name" value="NPHP3_N"/>
    <property type="match status" value="1"/>
</dbReference>
<feature type="region of interest" description="Disordered" evidence="4">
    <location>
        <begin position="1615"/>
        <end position="1685"/>
    </location>
</feature>
<dbReference type="InterPro" id="IPR029058">
    <property type="entry name" value="AB_hydrolase_fold"/>
</dbReference>
<dbReference type="SMART" id="SM00248">
    <property type="entry name" value="ANK"/>
    <property type="match status" value="22"/>
</dbReference>
<dbReference type="SUPFAM" id="SSF48403">
    <property type="entry name" value="Ankyrin repeat"/>
    <property type="match status" value="3"/>
</dbReference>
<dbReference type="PRINTS" id="PR01415">
    <property type="entry name" value="ANKYRIN"/>
</dbReference>
<evidence type="ECO:0000256" key="1">
    <source>
        <dbReference type="ARBA" id="ARBA00022737"/>
    </source>
</evidence>
<feature type="repeat" description="ANK" evidence="3">
    <location>
        <begin position="865"/>
        <end position="897"/>
    </location>
</feature>
<dbReference type="Proteomes" id="UP001161017">
    <property type="component" value="Unassembled WGS sequence"/>
</dbReference>
<sequence>MLASTVPNARIMVFEYESQWAGKGALNQRLSLVGEQLIRALFGVRSKGPRPPIVFVCHSLGGLLVEQALLFAKERQNDFPDIFTSVVGSVFLGTPFRGTKAQSKASAFASIAGYFGLAENSSLLKALKEDSEELRDLLHRFSLLATEAKMRLFCFFEQHESELGISLFREMLVKESSACIDSFDRLGLPTDHKGLNKFTGPKDGGYNMVSNEINAIVQVAPAIVKSRENANRQNLIDNGTYLAILDDLSKTDPEQDMKDSVAGRPASQASWIITNEIYEQWRSMQASQCLWIHGDPGKGQAVVAASLIHELEKHAKEADVFLAYFFCDKDERNRRKLLDVLRLLTRQIIRKRPDLAEYLLLDKGKSKKGDTKSKNWDFTSVSAMWTGLRSILKDSSVGTTYFIVNGIDETEPESRKDFFDLLNASLDPQLAEEMSGIGSITKWIFLSRSHRPDLKEDLRKALIIDMNNEENANHILAAVKSHISAEVDALARQKSFSASLVYFVKKHIYSKSEGNYIYVNLMIQELKNLDATYSTISQIRKFLEDFPYGLRDMFEHIHRRVLDPKSDGIEYTKEIFRCLLLAQEFPNIFELAIIADLPIEDRDDEAALRRYVSRCGAFLTISDEDDPTVEWIDTTAQEYLEENAKKELSLDVSDIQHGIIALRCFDYVCATAAKLSSQQEGSDAIENNEDKGQATSVQDGSEPGDISENRDEDSATANDASQPMQSNDGVSQDRQSEEDRDAAAIGGTEEATPHGTQAPSENDQDDEEDSEENEEELRYYPSEYWLDHAKLAPSDLVTEFNLEHEFWAGNSKSRAFWWQEFSESEYENLTDFTSLHVAAFSGYLPMVDHLLASGHQDEVEKTDTWGRTPFFWACTDGNIDLVRRLKEAGADVTTSGALCTAISDEHKEIIKYLLELQVPINVQDHEFGPPLYAAAEIGSSDIVAQLLQAGADVNFTGGTHRRALNIAAYFGHTEVVHRLFDREVEVDPDDNYFLGSALGAAARHGHSDVIRVLLEKGWNVNRKFKINDSAIVLAATYGHADAVRILLTQTVDVPARQKALEVASEKGKADVVEQLLTEMAGVQHQEAFRLAAYYGRNDILKLLGNLGTTQEMLDTSLYHAADQERQTTVEFLLDFGANPNAGGEEQVSRYGTALIAAAFDGTEEIVKLLLERHADVNIQQEKYGTALQVAAGFGNLLIAQMLLDQGAHVNTEPIGKYGSPLQAACFSGNKDLVELLLECGADVNAQGGEYGYPVIAAADEGRGEIFEILLNQGANHNANFDDTPLIVYAAFSLTKEYLEMLLDRGVDIESMSRRGTNALIAAAAACDPEGVTMLLNRGANVHAWGEKRGTALHAAASEGDEECCEILLQHGAEINSQCGPWNTALQAAAVSADVPTIEVLLKEGADVNISGGDFGCALQAAAKSGDIECLGVLMKAGADVNLAGGKYGTALQAAAYAGEHQCLLALRDAGADVHYAGGKYGCAMQAAACKGHVDCVETLLEAGADVNQEGGKYHTVLQAAVFANSLEIVTKLIEHRASASAVGGTYGNALNVAASKGRTEIVSLLLDQSLPEQILDSGLLQAVYHRQVDAVEMLLKNGASVQARNPELGSALDALEKGVPDDTNSDDMGDWDDDESEEDSASENEGDDEDKDREAGDEPEDDADNDSDDEGLEANFADLHLEDCSPEEKIRKILEEAMAKVKRNPSIKRFRTIKHRASRESMNNQAPEVVNESYIKQLHSSKRHERFSTLGSSPRIRASDQQ</sequence>
<feature type="domain" description="Nephrocystin 3-like N-terminal" evidence="5">
    <location>
        <begin position="270"/>
        <end position="427"/>
    </location>
</feature>
<feature type="repeat" description="ANK" evidence="3">
    <location>
        <begin position="1216"/>
        <end position="1248"/>
    </location>
</feature>
<comment type="caution">
    <text evidence="6">The sequence shown here is derived from an EMBL/GenBank/DDBJ whole genome shotgun (WGS) entry which is preliminary data.</text>
</comment>
<dbReference type="Gene3D" id="3.40.50.300">
    <property type="entry name" value="P-loop containing nucleotide triphosphate hydrolases"/>
    <property type="match status" value="1"/>
</dbReference>
<dbReference type="InterPro" id="IPR027417">
    <property type="entry name" value="P-loop_NTPase"/>
</dbReference>
<feature type="region of interest" description="Disordered" evidence="4">
    <location>
        <begin position="678"/>
        <end position="776"/>
    </location>
</feature>
<feature type="repeat" description="ANK" evidence="3">
    <location>
        <begin position="1483"/>
        <end position="1511"/>
    </location>
</feature>
<dbReference type="Gene3D" id="1.25.40.20">
    <property type="entry name" value="Ankyrin repeat-containing domain"/>
    <property type="match status" value="5"/>
</dbReference>
<feature type="compositionally biased region" description="Polar residues" evidence="4">
    <location>
        <begin position="715"/>
        <end position="733"/>
    </location>
</feature>
<feature type="repeat" description="ANK" evidence="3">
    <location>
        <begin position="996"/>
        <end position="1025"/>
    </location>
</feature>
<evidence type="ECO:0000256" key="4">
    <source>
        <dbReference type="SAM" id="MobiDB-lite"/>
    </source>
</evidence>
<feature type="repeat" description="ANK" evidence="3">
    <location>
        <begin position="1149"/>
        <end position="1181"/>
    </location>
</feature>
<dbReference type="PANTHER" id="PTHR24123">
    <property type="entry name" value="ANKYRIN REPEAT-CONTAINING"/>
    <property type="match status" value="1"/>
</dbReference>
<reference evidence="6" key="1">
    <citation type="journal article" date="2023" name="Genome Biol. Evol.">
        <title>First Whole Genome Sequence and Flow Cytometry Genome Size Data for the Lichen-Forming Fungus Ramalina farinacea (Ascomycota).</title>
        <authorList>
            <person name="Llewellyn T."/>
            <person name="Mian S."/>
            <person name="Hill R."/>
            <person name="Leitch I.J."/>
            <person name="Gaya E."/>
        </authorList>
    </citation>
    <scope>NUCLEOTIDE SEQUENCE</scope>
    <source>
        <strain evidence="6">LIQ254RAFAR</strain>
    </source>
</reference>
<feature type="repeat" description="ANK" evidence="3">
    <location>
        <begin position="1380"/>
        <end position="1412"/>
    </location>
</feature>
<keyword evidence="1" id="KW-0677">Repeat</keyword>
<dbReference type="InterPro" id="IPR036770">
    <property type="entry name" value="Ankyrin_rpt-contain_sf"/>
</dbReference>
<keyword evidence="7" id="KW-1185">Reference proteome</keyword>
<proteinExistence type="predicted"/>
<dbReference type="Pfam" id="PF12796">
    <property type="entry name" value="Ank_2"/>
    <property type="match status" value="8"/>
</dbReference>
<evidence type="ECO:0000256" key="3">
    <source>
        <dbReference type="PROSITE-ProRule" id="PRU00023"/>
    </source>
</evidence>
<evidence type="ECO:0000259" key="5">
    <source>
        <dbReference type="Pfam" id="PF24883"/>
    </source>
</evidence>
<evidence type="ECO:0000256" key="2">
    <source>
        <dbReference type="ARBA" id="ARBA00023043"/>
    </source>
</evidence>
<feature type="repeat" description="ANK" evidence="3">
    <location>
        <begin position="1182"/>
        <end position="1214"/>
    </location>
</feature>
<protein>
    <recommendedName>
        <fullName evidence="5">Nephrocystin 3-like N-terminal domain-containing protein</fullName>
    </recommendedName>
</protein>
<keyword evidence="2 3" id="KW-0040">ANK repeat</keyword>
<feature type="compositionally biased region" description="Acidic residues" evidence="4">
    <location>
        <begin position="762"/>
        <end position="775"/>
    </location>
</feature>
<dbReference type="Gene3D" id="3.40.50.1820">
    <property type="entry name" value="alpha/beta hydrolase"/>
    <property type="match status" value="1"/>
</dbReference>
<dbReference type="EMBL" id="JAPUFD010000012">
    <property type="protein sequence ID" value="MDI1490757.1"/>
    <property type="molecule type" value="Genomic_DNA"/>
</dbReference>
<gene>
    <name evidence="6" type="ORF">OHK93_001961</name>
</gene>
<feature type="region of interest" description="Disordered" evidence="4">
    <location>
        <begin position="1739"/>
        <end position="1762"/>
    </location>
</feature>
<organism evidence="6 7">
    <name type="scientific">Ramalina farinacea</name>
    <dbReference type="NCBI Taxonomy" id="258253"/>
    <lineage>
        <taxon>Eukaryota</taxon>
        <taxon>Fungi</taxon>
        <taxon>Dikarya</taxon>
        <taxon>Ascomycota</taxon>
        <taxon>Pezizomycotina</taxon>
        <taxon>Lecanoromycetes</taxon>
        <taxon>OSLEUM clade</taxon>
        <taxon>Lecanoromycetidae</taxon>
        <taxon>Lecanorales</taxon>
        <taxon>Lecanorineae</taxon>
        <taxon>Ramalinaceae</taxon>
        <taxon>Ramalina</taxon>
    </lineage>
</organism>
<dbReference type="PROSITE" id="PS50088">
    <property type="entry name" value="ANK_REPEAT"/>
    <property type="match status" value="10"/>
</dbReference>
<feature type="compositionally biased region" description="Acidic residues" evidence="4">
    <location>
        <begin position="1623"/>
        <end position="1672"/>
    </location>
</feature>
<name>A0AA43TZY5_9LECA</name>
<feature type="repeat" description="ANK" evidence="3">
    <location>
        <begin position="1347"/>
        <end position="1379"/>
    </location>
</feature>
<dbReference type="SUPFAM" id="SSF53474">
    <property type="entry name" value="alpha/beta-Hydrolases"/>
    <property type="match status" value="1"/>
</dbReference>
<dbReference type="InterPro" id="IPR002110">
    <property type="entry name" value="Ankyrin_rpt"/>
</dbReference>
<dbReference type="PROSITE" id="PS50297">
    <property type="entry name" value="ANK_REP_REGION"/>
    <property type="match status" value="6"/>
</dbReference>
<dbReference type="InterPro" id="IPR051165">
    <property type="entry name" value="Multifunctional_ANK_Repeat"/>
</dbReference>
<dbReference type="InterPro" id="IPR056884">
    <property type="entry name" value="NPHP3-like_N"/>
</dbReference>
<evidence type="ECO:0000313" key="6">
    <source>
        <dbReference type="EMBL" id="MDI1490757.1"/>
    </source>
</evidence>
<dbReference type="PANTHER" id="PTHR24123:SF33">
    <property type="entry name" value="PROTEIN HOS4"/>
    <property type="match status" value="1"/>
</dbReference>
<feature type="repeat" description="ANK" evidence="3">
    <location>
        <begin position="1413"/>
        <end position="1445"/>
    </location>
</feature>
<accession>A0AA43TZY5</accession>